<dbReference type="PANTHER" id="PTHR43133:SF46">
    <property type="entry name" value="RNA POLYMERASE SIGMA-70 FACTOR ECF SUBFAMILY"/>
    <property type="match status" value="1"/>
</dbReference>
<evidence type="ECO:0000313" key="6">
    <source>
        <dbReference type="EMBL" id="MBB4119539.1"/>
    </source>
</evidence>
<evidence type="ECO:0000259" key="5">
    <source>
        <dbReference type="Pfam" id="PF08281"/>
    </source>
</evidence>
<keyword evidence="7" id="KW-1185">Reference proteome</keyword>
<comment type="similarity">
    <text evidence="1">Belongs to the sigma-70 factor family. ECF subfamily.</text>
</comment>
<sequence>MENKKFIEKLKKGNQKAFKKAYLLYYPKLILSAKKFNFKFLSPDDFAQETFLKLYQNKHLLKTDVLFDKQLYSICKNNIINHLKREQKVIPLNNHYNTFEDEDDANTQTLLEHRKQEFFNLIKQLPEQQQKIYVLHKVEQYTYQEIMEHTGLSKKTIANHIYLANKFLQKKVVKT</sequence>
<dbReference type="RefSeq" id="WP_183477886.1">
    <property type="nucleotide sequence ID" value="NZ_JACIFO010000007.1"/>
</dbReference>
<reference evidence="6 7" key="1">
    <citation type="submission" date="2020-08" db="EMBL/GenBank/DDBJ databases">
        <title>Genomic Encyclopedia of Type Strains, Phase IV (KMG-IV): sequencing the most valuable type-strain genomes for metagenomic binning, comparative biology and taxonomic classification.</title>
        <authorList>
            <person name="Goeker M."/>
        </authorList>
    </citation>
    <scope>NUCLEOTIDE SEQUENCE [LARGE SCALE GENOMIC DNA]</scope>
    <source>
        <strain evidence="6 7">DSM 29568</strain>
    </source>
</reference>
<dbReference type="InterPro" id="IPR013249">
    <property type="entry name" value="RNA_pol_sigma70_r4_t2"/>
</dbReference>
<name>A0A840EMC6_9FLAO</name>
<dbReference type="AlphaFoldDB" id="A0A840EMC6"/>
<comment type="caution">
    <text evidence="6">The sequence shown here is derived from an EMBL/GenBank/DDBJ whole genome shotgun (WGS) entry which is preliminary data.</text>
</comment>
<evidence type="ECO:0000256" key="4">
    <source>
        <dbReference type="ARBA" id="ARBA00023163"/>
    </source>
</evidence>
<dbReference type="GO" id="GO:0006352">
    <property type="term" value="P:DNA-templated transcription initiation"/>
    <property type="evidence" value="ECO:0007669"/>
    <property type="project" value="InterPro"/>
</dbReference>
<keyword evidence="2" id="KW-0805">Transcription regulation</keyword>
<accession>A0A840EMC6</accession>
<dbReference type="Gene3D" id="1.10.10.10">
    <property type="entry name" value="Winged helix-like DNA-binding domain superfamily/Winged helix DNA-binding domain"/>
    <property type="match status" value="1"/>
</dbReference>
<evidence type="ECO:0000256" key="1">
    <source>
        <dbReference type="ARBA" id="ARBA00010641"/>
    </source>
</evidence>
<dbReference type="InterPro" id="IPR036388">
    <property type="entry name" value="WH-like_DNA-bd_sf"/>
</dbReference>
<evidence type="ECO:0000256" key="2">
    <source>
        <dbReference type="ARBA" id="ARBA00023015"/>
    </source>
</evidence>
<protein>
    <submittedName>
        <fullName evidence="6">RNA polymerase sigma-70 factor (ECF subfamily)</fullName>
    </submittedName>
</protein>
<dbReference type="SUPFAM" id="SSF88946">
    <property type="entry name" value="Sigma2 domain of RNA polymerase sigma factors"/>
    <property type="match status" value="1"/>
</dbReference>
<dbReference type="EMBL" id="JACIFO010000007">
    <property type="protein sequence ID" value="MBB4119539.1"/>
    <property type="molecule type" value="Genomic_DNA"/>
</dbReference>
<feature type="domain" description="RNA polymerase sigma factor 70 region 4 type 2" evidence="5">
    <location>
        <begin position="117"/>
        <end position="166"/>
    </location>
</feature>
<proteinExistence type="inferred from homology"/>
<keyword evidence="4" id="KW-0804">Transcription</keyword>
<dbReference type="GO" id="GO:0003677">
    <property type="term" value="F:DNA binding"/>
    <property type="evidence" value="ECO:0007669"/>
    <property type="project" value="InterPro"/>
</dbReference>
<dbReference type="InterPro" id="IPR039425">
    <property type="entry name" value="RNA_pol_sigma-70-like"/>
</dbReference>
<dbReference type="InterPro" id="IPR014284">
    <property type="entry name" value="RNA_pol_sigma-70_dom"/>
</dbReference>
<dbReference type="InterPro" id="IPR013324">
    <property type="entry name" value="RNA_pol_sigma_r3/r4-like"/>
</dbReference>
<dbReference type="Pfam" id="PF08281">
    <property type="entry name" value="Sigma70_r4_2"/>
    <property type="match status" value="1"/>
</dbReference>
<dbReference type="GO" id="GO:0016987">
    <property type="term" value="F:sigma factor activity"/>
    <property type="evidence" value="ECO:0007669"/>
    <property type="project" value="UniProtKB-KW"/>
</dbReference>
<dbReference type="PANTHER" id="PTHR43133">
    <property type="entry name" value="RNA POLYMERASE ECF-TYPE SIGMA FACTO"/>
    <property type="match status" value="1"/>
</dbReference>
<dbReference type="Proteomes" id="UP000553034">
    <property type="component" value="Unassembled WGS sequence"/>
</dbReference>
<dbReference type="NCBIfam" id="TIGR02937">
    <property type="entry name" value="sigma70-ECF"/>
    <property type="match status" value="1"/>
</dbReference>
<dbReference type="Gene3D" id="1.10.1740.10">
    <property type="match status" value="1"/>
</dbReference>
<evidence type="ECO:0000256" key="3">
    <source>
        <dbReference type="ARBA" id="ARBA00023082"/>
    </source>
</evidence>
<dbReference type="InterPro" id="IPR013325">
    <property type="entry name" value="RNA_pol_sigma_r2"/>
</dbReference>
<keyword evidence="3" id="KW-0731">Sigma factor</keyword>
<evidence type="ECO:0000313" key="7">
    <source>
        <dbReference type="Proteomes" id="UP000553034"/>
    </source>
</evidence>
<dbReference type="SUPFAM" id="SSF88659">
    <property type="entry name" value="Sigma3 and sigma4 domains of RNA polymerase sigma factors"/>
    <property type="match status" value="1"/>
</dbReference>
<organism evidence="6 7">
    <name type="scientific">Mesonia hippocampi</name>
    <dbReference type="NCBI Taxonomy" id="1628250"/>
    <lineage>
        <taxon>Bacteria</taxon>
        <taxon>Pseudomonadati</taxon>
        <taxon>Bacteroidota</taxon>
        <taxon>Flavobacteriia</taxon>
        <taxon>Flavobacteriales</taxon>
        <taxon>Flavobacteriaceae</taxon>
        <taxon>Mesonia</taxon>
    </lineage>
</organism>
<gene>
    <name evidence="6" type="ORF">GGR32_001841</name>
</gene>